<feature type="domain" description="EamA" evidence="2">
    <location>
        <begin position="8"/>
        <end position="137"/>
    </location>
</feature>
<feature type="transmembrane region" description="Helical" evidence="1">
    <location>
        <begin position="242"/>
        <end position="260"/>
    </location>
</feature>
<feature type="transmembrane region" description="Helical" evidence="1">
    <location>
        <begin position="266"/>
        <end position="284"/>
    </location>
</feature>
<dbReference type="AlphaFoldDB" id="A0A3B1ALY5"/>
<feature type="transmembrane region" description="Helical" evidence="1">
    <location>
        <begin position="123"/>
        <end position="140"/>
    </location>
</feature>
<name>A0A3B1ALY5_9ZZZZ</name>
<feature type="transmembrane region" description="Helical" evidence="1">
    <location>
        <begin position="181"/>
        <end position="203"/>
    </location>
</feature>
<keyword evidence="1" id="KW-0812">Transmembrane</keyword>
<dbReference type="PANTHER" id="PTHR22911">
    <property type="entry name" value="ACYL-MALONYL CONDENSING ENZYME-RELATED"/>
    <property type="match status" value="1"/>
</dbReference>
<evidence type="ECO:0000256" key="1">
    <source>
        <dbReference type="SAM" id="Phobius"/>
    </source>
</evidence>
<organism evidence="3">
    <name type="scientific">hydrothermal vent metagenome</name>
    <dbReference type="NCBI Taxonomy" id="652676"/>
    <lineage>
        <taxon>unclassified sequences</taxon>
        <taxon>metagenomes</taxon>
        <taxon>ecological metagenomes</taxon>
    </lineage>
</organism>
<feature type="transmembrane region" description="Helical" evidence="1">
    <location>
        <begin position="94"/>
        <end position="114"/>
    </location>
</feature>
<feature type="transmembrane region" description="Helical" evidence="1">
    <location>
        <begin position="152"/>
        <end position="169"/>
    </location>
</feature>
<dbReference type="Pfam" id="PF00892">
    <property type="entry name" value="EamA"/>
    <property type="match status" value="2"/>
</dbReference>
<keyword evidence="1" id="KW-0472">Membrane</keyword>
<feature type="transmembrane region" description="Helical" evidence="1">
    <location>
        <begin position="209"/>
        <end position="230"/>
    </location>
</feature>
<dbReference type="SUPFAM" id="SSF103481">
    <property type="entry name" value="Multidrug resistance efflux transporter EmrE"/>
    <property type="match status" value="2"/>
</dbReference>
<dbReference type="GO" id="GO:0016020">
    <property type="term" value="C:membrane"/>
    <property type="evidence" value="ECO:0007669"/>
    <property type="project" value="InterPro"/>
</dbReference>
<keyword evidence="1" id="KW-1133">Transmembrane helix</keyword>
<reference evidence="3" key="1">
    <citation type="submission" date="2018-06" db="EMBL/GenBank/DDBJ databases">
        <authorList>
            <person name="Zhirakovskaya E."/>
        </authorList>
    </citation>
    <scope>NUCLEOTIDE SEQUENCE</scope>
</reference>
<dbReference type="PANTHER" id="PTHR22911:SF79">
    <property type="entry name" value="MOBA-LIKE NTP TRANSFERASE DOMAIN-CONTAINING PROTEIN"/>
    <property type="match status" value="1"/>
</dbReference>
<accession>A0A3B1ALY5</accession>
<feature type="transmembrane region" description="Helical" evidence="1">
    <location>
        <begin position="36"/>
        <end position="55"/>
    </location>
</feature>
<feature type="domain" description="EamA" evidence="2">
    <location>
        <begin position="152"/>
        <end position="281"/>
    </location>
</feature>
<evidence type="ECO:0000259" key="2">
    <source>
        <dbReference type="Pfam" id="PF00892"/>
    </source>
</evidence>
<gene>
    <name evidence="3" type="ORF">MNBD_GAMMA23-1912</name>
</gene>
<dbReference type="EMBL" id="UOFT01000077">
    <property type="protein sequence ID" value="VAW99319.1"/>
    <property type="molecule type" value="Genomic_DNA"/>
</dbReference>
<proteinExistence type="predicted"/>
<evidence type="ECO:0000313" key="3">
    <source>
        <dbReference type="EMBL" id="VAW99319.1"/>
    </source>
</evidence>
<dbReference type="InterPro" id="IPR037185">
    <property type="entry name" value="EmrE-like"/>
</dbReference>
<dbReference type="InterPro" id="IPR000620">
    <property type="entry name" value="EamA_dom"/>
</dbReference>
<sequence>MKNTALAAALSLLLAATLWGVFWYPLRWLESQGIDGLWATLLIYIGTCVYFIPYFKQSFSEIRTKPVLMCVLAVFAGWTNIAFFLAVIDGEVVRVLLLFYMSPIWAILLARFILKEYLAWQNFVALVVSLVGMLIMLWQADMDYPWPTKTSDWLALSSGMAFAVTNVIMRMAQTVSSRTKAIVGWYGVLVVSLVLITVLQVPLDKVEPVTLFIAFAIGAIMVVVMTLAVAFGVSHLPVQQSAVILLFEVVVGAISAYLLIGETMVAREWLGGGLILAAGLYVSFEKGAKLSD</sequence>
<protein>
    <submittedName>
        <fullName evidence="3">Permeases of the drug/metabolite transporter (DMT) superfamily</fullName>
    </submittedName>
</protein>
<feature type="transmembrane region" description="Helical" evidence="1">
    <location>
        <begin position="67"/>
        <end position="88"/>
    </location>
</feature>